<keyword evidence="9" id="KW-0732">Signal</keyword>
<dbReference type="PANTHER" id="PTHR30026:SF20">
    <property type="entry name" value="OUTER MEMBRANE PROTEIN TOLC"/>
    <property type="match status" value="1"/>
</dbReference>
<dbReference type="Proteomes" id="UP000325755">
    <property type="component" value="Chromosome"/>
</dbReference>
<dbReference type="EMBL" id="CP044205">
    <property type="protein sequence ID" value="QFY41788.1"/>
    <property type="molecule type" value="Genomic_DNA"/>
</dbReference>
<dbReference type="PANTHER" id="PTHR30026">
    <property type="entry name" value="OUTER MEMBRANE PROTEIN TOLC"/>
    <property type="match status" value="1"/>
</dbReference>
<accession>A0A5Q0BI28</accession>
<dbReference type="AlphaFoldDB" id="A0A5Q0BI28"/>
<dbReference type="OrthoDB" id="9815517at2"/>
<evidence type="ECO:0000256" key="3">
    <source>
        <dbReference type="ARBA" id="ARBA00022448"/>
    </source>
</evidence>
<dbReference type="GO" id="GO:0015288">
    <property type="term" value="F:porin activity"/>
    <property type="evidence" value="ECO:0007669"/>
    <property type="project" value="TreeGrafter"/>
</dbReference>
<evidence type="ECO:0000256" key="1">
    <source>
        <dbReference type="ARBA" id="ARBA00004442"/>
    </source>
</evidence>
<keyword evidence="4" id="KW-1134">Transmembrane beta strand</keyword>
<reference evidence="10 11" key="1">
    <citation type="submission" date="2019-09" db="EMBL/GenBank/DDBJ databases">
        <title>Ecophysiology of the spiral-shaped methanotroph Methylospira mobilis as revealed by the complete genome sequence.</title>
        <authorList>
            <person name="Oshkin I.Y."/>
            <person name="Dedysh S.N."/>
            <person name="Miroshnikov K."/>
            <person name="Danilova O.V."/>
            <person name="Hakobyan A."/>
            <person name="Liesack W."/>
        </authorList>
    </citation>
    <scope>NUCLEOTIDE SEQUENCE [LARGE SCALE GENOMIC DNA]</scope>
    <source>
        <strain evidence="10 11">Shm1</strain>
    </source>
</reference>
<dbReference type="Pfam" id="PF02321">
    <property type="entry name" value="OEP"/>
    <property type="match status" value="2"/>
</dbReference>
<feature type="signal peptide" evidence="9">
    <location>
        <begin position="1"/>
        <end position="22"/>
    </location>
</feature>
<name>A0A5Q0BI28_9GAMM</name>
<feature type="chain" id="PRO_5024919531" evidence="9">
    <location>
        <begin position="23"/>
        <end position="489"/>
    </location>
</feature>
<dbReference type="GO" id="GO:1990281">
    <property type="term" value="C:efflux pump complex"/>
    <property type="evidence" value="ECO:0007669"/>
    <property type="project" value="TreeGrafter"/>
</dbReference>
<evidence type="ECO:0000256" key="7">
    <source>
        <dbReference type="ARBA" id="ARBA00023237"/>
    </source>
</evidence>
<keyword evidence="11" id="KW-1185">Reference proteome</keyword>
<keyword evidence="8" id="KW-0175">Coiled coil</keyword>
<evidence type="ECO:0000313" key="10">
    <source>
        <dbReference type="EMBL" id="QFY41788.1"/>
    </source>
</evidence>
<dbReference type="GO" id="GO:0009279">
    <property type="term" value="C:cell outer membrane"/>
    <property type="evidence" value="ECO:0007669"/>
    <property type="project" value="UniProtKB-SubCell"/>
</dbReference>
<evidence type="ECO:0000256" key="2">
    <source>
        <dbReference type="ARBA" id="ARBA00007613"/>
    </source>
</evidence>
<evidence type="ECO:0000256" key="5">
    <source>
        <dbReference type="ARBA" id="ARBA00022692"/>
    </source>
</evidence>
<comment type="subcellular location">
    <subcellularLocation>
        <location evidence="1">Cell outer membrane</location>
    </subcellularLocation>
</comment>
<evidence type="ECO:0000313" key="11">
    <source>
        <dbReference type="Proteomes" id="UP000325755"/>
    </source>
</evidence>
<dbReference type="KEGG" id="mmob:F6R98_03385"/>
<keyword evidence="3" id="KW-0813">Transport</keyword>
<proteinExistence type="inferred from homology"/>
<dbReference type="GO" id="GO:0015562">
    <property type="term" value="F:efflux transmembrane transporter activity"/>
    <property type="evidence" value="ECO:0007669"/>
    <property type="project" value="InterPro"/>
</dbReference>
<comment type="similarity">
    <text evidence="2">Belongs to the outer membrane factor (OMF) (TC 1.B.17) family.</text>
</comment>
<dbReference type="InterPro" id="IPR003423">
    <property type="entry name" value="OMP_efflux"/>
</dbReference>
<dbReference type="InParanoid" id="A0A5Q0BI28"/>
<evidence type="ECO:0000256" key="9">
    <source>
        <dbReference type="SAM" id="SignalP"/>
    </source>
</evidence>
<keyword evidence="7" id="KW-0998">Cell outer membrane</keyword>
<dbReference type="Gene3D" id="1.20.1600.10">
    <property type="entry name" value="Outer membrane efflux proteins (OEP)"/>
    <property type="match status" value="1"/>
</dbReference>
<dbReference type="InterPro" id="IPR051906">
    <property type="entry name" value="TolC-like"/>
</dbReference>
<organism evidence="10 11">
    <name type="scientific">Candidatus Methylospira mobilis</name>
    <dbReference type="NCBI Taxonomy" id="1808979"/>
    <lineage>
        <taxon>Bacteria</taxon>
        <taxon>Pseudomonadati</taxon>
        <taxon>Pseudomonadota</taxon>
        <taxon>Gammaproteobacteria</taxon>
        <taxon>Methylococcales</taxon>
        <taxon>Methylococcaceae</taxon>
        <taxon>Candidatus Methylospira</taxon>
    </lineage>
</organism>
<evidence type="ECO:0000256" key="4">
    <source>
        <dbReference type="ARBA" id="ARBA00022452"/>
    </source>
</evidence>
<keyword evidence="6" id="KW-0472">Membrane</keyword>
<keyword evidence="5" id="KW-0812">Transmembrane</keyword>
<dbReference type="RefSeq" id="WP_153247772.1">
    <property type="nucleotide sequence ID" value="NZ_CP044205.1"/>
</dbReference>
<feature type="coiled-coil region" evidence="8">
    <location>
        <begin position="369"/>
        <end position="414"/>
    </location>
</feature>
<protein>
    <submittedName>
        <fullName evidence="10">TolC family protein</fullName>
    </submittedName>
</protein>
<dbReference type="SUPFAM" id="SSF56954">
    <property type="entry name" value="Outer membrane efflux proteins (OEP)"/>
    <property type="match status" value="1"/>
</dbReference>
<evidence type="ECO:0000256" key="8">
    <source>
        <dbReference type="SAM" id="Coils"/>
    </source>
</evidence>
<evidence type="ECO:0000256" key="6">
    <source>
        <dbReference type="ARBA" id="ARBA00023136"/>
    </source>
</evidence>
<gene>
    <name evidence="10" type="ORF">F6R98_03385</name>
</gene>
<sequence length="489" mass="53466">MRKTIVISFSYVHTNVVLPVLACIAMSAPLVPASAQEPAEHIAAESGTAGFFNSSRALNLEQVLELAFSKNPDMQAAEERIGQAEARVIEATANFYPKLMGQVGYTYTDNPALAFSAIVAQRRFDSQSLGTINNPGYIGNFRPELVGTMSLFEGGRDYYRKKAAELGVEVSELERAALHNQLAAAVTAAYYAVLTAPREVEAARRSLAAVDSELNHAREMHQAGSLLRSDVLSLEVRHAQARERELQTLNAQESAHTGLKTLLGLGTGDTLVVKESLKDDKAPQNTLTENLLNTALAQRPEMQIAARQVEMREKELRAEIAGHMPRVDAYAAYGLNESSPQFNFSKQNLTVGVNAQIEIFGGGATSARVSAAERRVAEAQAARERVRLDIDAEVQRAKNNLSEVEARRQVTEAAQTSAEEALRLVHEQYRAGAAGVTRYLEAEADRTASEMRAVTARFEVQIARANLQKAIGYWFQSDFEAERRTSGGK</sequence>